<sequence length="219" mass="24143">MSSKGSSNMAKMSLSFDGIVSNDCQQNPDFCMWNVVAFLYCDGGSFLGKGGKDPVAKDTGFKTLSFSASAPIQECTQTKTAATQWRCLFPEEYYKFVFTPMFFANSIYDTWTRPNALKVSCSAKTCPDSNLATVYTNRDAVRALAREISGSSKKHAVFLTACPVHRMMIQPWLSLSVFGSPTMQVTLTAWLRHDETMSGSDVLLDITPAVEQCSSVLNR</sequence>
<evidence type="ECO:0000256" key="1">
    <source>
        <dbReference type="ARBA" id="ARBA00010213"/>
    </source>
</evidence>
<gene>
    <name evidence="2" type="ORF">ElyMa_007069800</name>
</gene>
<reference evidence="2 3" key="1">
    <citation type="journal article" date="2021" name="Elife">
        <title>Chloroplast acquisition without the gene transfer in kleptoplastic sea slugs, Plakobranchus ocellatus.</title>
        <authorList>
            <person name="Maeda T."/>
            <person name="Takahashi S."/>
            <person name="Yoshida T."/>
            <person name="Shimamura S."/>
            <person name="Takaki Y."/>
            <person name="Nagai Y."/>
            <person name="Toyoda A."/>
            <person name="Suzuki Y."/>
            <person name="Arimoto A."/>
            <person name="Ishii H."/>
            <person name="Satoh N."/>
            <person name="Nishiyama T."/>
            <person name="Hasebe M."/>
            <person name="Maruyama T."/>
            <person name="Minagawa J."/>
            <person name="Obokata J."/>
            <person name="Shigenobu S."/>
        </authorList>
    </citation>
    <scope>NUCLEOTIDE SEQUENCE [LARGE SCALE GENOMIC DNA]</scope>
</reference>
<dbReference type="AlphaFoldDB" id="A0AAV4JX33"/>
<dbReference type="PANTHER" id="PTHR21562">
    <property type="entry name" value="NOTUM-RELATED"/>
    <property type="match status" value="1"/>
</dbReference>
<comment type="caution">
    <text evidence="2">The sequence shown here is derived from an EMBL/GenBank/DDBJ whole genome shotgun (WGS) entry which is preliminary data.</text>
</comment>
<dbReference type="Proteomes" id="UP000762676">
    <property type="component" value="Unassembled WGS sequence"/>
</dbReference>
<dbReference type="Pfam" id="PF03283">
    <property type="entry name" value="PAE"/>
    <property type="match status" value="2"/>
</dbReference>
<accession>A0AAV4JX33</accession>
<name>A0AAV4JX33_9GAST</name>
<dbReference type="GO" id="GO:0016787">
    <property type="term" value="F:hydrolase activity"/>
    <property type="evidence" value="ECO:0007669"/>
    <property type="project" value="InterPro"/>
</dbReference>
<keyword evidence="3" id="KW-1185">Reference proteome</keyword>
<dbReference type="InterPro" id="IPR004963">
    <property type="entry name" value="PAE/NOTUM"/>
</dbReference>
<dbReference type="PANTHER" id="PTHR21562:SF83">
    <property type="entry name" value="PECTIN ACETYLESTERASE 4"/>
    <property type="match status" value="1"/>
</dbReference>
<evidence type="ECO:0000313" key="3">
    <source>
        <dbReference type="Proteomes" id="UP000762676"/>
    </source>
</evidence>
<comment type="similarity">
    <text evidence="1">Belongs to the pectinacetylesterase family. Notum subfamily.</text>
</comment>
<evidence type="ECO:0000313" key="2">
    <source>
        <dbReference type="EMBL" id="GFS26911.1"/>
    </source>
</evidence>
<organism evidence="2 3">
    <name type="scientific">Elysia marginata</name>
    <dbReference type="NCBI Taxonomy" id="1093978"/>
    <lineage>
        <taxon>Eukaryota</taxon>
        <taxon>Metazoa</taxon>
        <taxon>Spiralia</taxon>
        <taxon>Lophotrochozoa</taxon>
        <taxon>Mollusca</taxon>
        <taxon>Gastropoda</taxon>
        <taxon>Heterobranchia</taxon>
        <taxon>Euthyneura</taxon>
        <taxon>Panpulmonata</taxon>
        <taxon>Sacoglossa</taxon>
        <taxon>Placobranchoidea</taxon>
        <taxon>Plakobranchidae</taxon>
        <taxon>Elysia</taxon>
    </lineage>
</organism>
<dbReference type="EMBL" id="BMAT01014149">
    <property type="protein sequence ID" value="GFS26911.1"/>
    <property type="molecule type" value="Genomic_DNA"/>
</dbReference>
<protein>
    <submittedName>
        <fullName evidence="2">Pectin acetylesterase</fullName>
    </submittedName>
</protein>
<proteinExistence type="inferred from homology"/>